<dbReference type="SUPFAM" id="SSF52172">
    <property type="entry name" value="CheY-like"/>
    <property type="match status" value="1"/>
</dbReference>
<dbReference type="SMART" id="SM00448">
    <property type="entry name" value="REC"/>
    <property type="match status" value="1"/>
</dbReference>
<dbReference type="InterPro" id="IPR051015">
    <property type="entry name" value="EvgA-like"/>
</dbReference>
<evidence type="ECO:0000313" key="6">
    <source>
        <dbReference type="EMBL" id="BBF85994.1"/>
    </source>
</evidence>
<evidence type="ECO:0000256" key="1">
    <source>
        <dbReference type="ARBA" id="ARBA00022553"/>
    </source>
</evidence>
<dbReference type="PANTHER" id="PTHR45566:SF1">
    <property type="entry name" value="HTH-TYPE TRANSCRIPTIONAL REGULATOR YHJB-RELATED"/>
    <property type="match status" value="1"/>
</dbReference>
<feature type="domain" description="HTH luxR-type" evidence="4">
    <location>
        <begin position="153"/>
        <end position="218"/>
    </location>
</feature>
<dbReference type="PROSITE" id="PS00622">
    <property type="entry name" value="HTH_LUXR_1"/>
    <property type="match status" value="1"/>
</dbReference>
<dbReference type="PROSITE" id="PS50043">
    <property type="entry name" value="HTH_LUXR_2"/>
    <property type="match status" value="1"/>
</dbReference>
<name>A0A3G9GF48_9NEIS</name>
<dbReference type="AlphaFoldDB" id="A0A3G9GF48"/>
<dbReference type="PROSITE" id="PS50110">
    <property type="entry name" value="RESPONSE_REGULATORY"/>
    <property type="match status" value="1"/>
</dbReference>
<evidence type="ECO:0000313" key="7">
    <source>
        <dbReference type="Proteomes" id="UP000198290"/>
    </source>
</evidence>
<dbReference type="GO" id="GO:0006355">
    <property type="term" value="P:regulation of DNA-templated transcription"/>
    <property type="evidence" value="ECO:0007669"/>
    <property type="project" value="InterPro"/>
</dbReference>
<dbReference type="GO" id="GO:0003677">
    <property type="term" value="F:DNA binding"/>
    <property type="evidence" value="ECO:0007669"/>
    <property type="project" value="UniProtKB-KW"/>
</dbReference>
<dbReference type="PANTHER" id="PTHR45566">
    <property type="entry name" value="HTH-TYPE TRANSCRIPTIONAL REGULATOR YHJB-RELATED"/>
    <property type="match status" value="1"/>
</dbReference>
<dbReference type="InterPro" id="IPR016032">
    <property type="entry name" value="Sig_transdc_resp-reg_C-effctor"/>
</dbReference>
<feature type="modified residue" description="4-aspartylphosphate" evidence="3">
    <location>
        <position position="57"/>
    </location>
</feature>
<gene>
    <name evidence="6" type="ORF">DLM_2383</name>
</gene>
<dbReference type="SMART" id="SM00421">
    <property type="entry name" value="HTH_LUXR"/>
    <property type="match status" value="1"/>
</dbReference>
<reference evidence="7" key="1">
    <citation type="journal article" date="2017" name="Biotechnol. Biofuels">
        <title>Evaluation of environmental bacterial communities as a factor affecting the growth of duckweed Lemna minor.</title>
        <authorList>
            <person name="Ishizawa H."/>
            <person name="Kuroda M."/>
            <person name="Morikawa M."/>
            <person name="Ike M."/>
        </authorList>
    </citation>
    <scope>NUCLEOTIDE SEQUENCE [LARGE SCALE GENOMIC DNA]</scope>
    <source>
        <strain evidence="7">H3</strain>
    </source>
</reference>
<dbReference type="SUPFAM" id="SSF46894">
    <property type="entry name" value="C-terminal effector domain of the bipartite response regulators"/>
    <property type="match status" value="1"/>
</dbReference>
<dbReference type="CDD" id="cd17535">
    <property type="entry name" value="REC_NarL-like"/>
    <property type="match status" value="1"/>
</dbReference>
<dbReference type="Pfam" id="PF00196">
    <property type="entry name" value="GerE"/>
    <property type="match status" value="1"/>
</dbReference>
<feature type="domain" description="Response regulatory" evidence="5">
    <location>
        <begin position="5"/>
        <end position="122"/>
    </location>
</feature>
<keyword evidence="7" id="KW-1185">Reference proteome</keyword>
<dbReference type="Gene3D" id="3.40.50.2300">
    <property type="match status" value="1"/>
</dbReference>
<dbReference type="Pfam" id="PF00072">
    <property type="entry name" value="Response_reg"/>
    <property type="match status" value="1"/>
</dbReference>
<dbReference type="CDD" id="cd06170">
    <property type="entry name" value="LuxR_C_like"/>
    <property type="match status" value="1"/>
</dbReference>
<dbReference type="InterPro" id="IPR000792">
    <property type="entry name" value="Tscrpt_reg_LuxR_C"/>
</dbReference>
<dbReference type="InterPro" id="IPR011006">
    <property type="entry name" value="CheY-like_superfamily"/>
</dbReference>
<sequence>MMDMSVLIADDHPLFREALKDVVQEAFGRDIRLIECTSLAEVQAAIGDDTLELALLDLNMPGMHGLNGIALLRQAAPVVPLVVVSADERSEVVSAALQLGVCGFIPKSTPRQQMADAVRRIAEDGEIYQPAQLAGHDTNSPLPLPLTTEQLAMRDRISSLTRQERCVLDAIVAGKPNKIVAHELNIAESTVKAHVSAILRKLEVSSRTQAVIKAGPLLTSQPGG</sequence>
<dbReference type="InterPro" id="IPR058245">
    <property type="entry name" value="NreC/VraR/RcsB-like_REC"/>
</dbReference>
<dbReference type="Proteomes" id="UP000198290">
    <property type="component" value="Chromosome"/>
</dbReference>
<keyword evidence="1 3" id="KW-0597">Phosphoprotein</keyword>
<evidence type="ECO:0000256" key="3">
    <source>
        <dbReference type="PROSITE-ProRule" id="PRU00169"/>
    </source>
</evidence>
<evidence type="ECO:0000259" key="5">
    <source>
        <dbReference type="PROSITE" id="PS50110"/>
    </source>
</evidence>
<dbReference type="KEGG" id="amah:DLM_2383"/>
<evidence type="ECO:0000259" key="4">
    <source>
        <dbReference type="PROSITE" id="PS50043"/>
    </source>
</evidence>
<reference evidence="7" key="3">
    <citation type="journal article" date="2017" name="Plant Physiol. Biochem.">
        <title>Differential oxidative and antioxidative response of duckweed Lemna minor toward plant growth promoting/inhibiting bacteria.</title>
        <authorList>
            <person name="Ishizawa H."/>
            <person name="Kuroda M."/>
            <person name="Morikawa M."/>
            <person name="Ike M."/>
        </authorList>
    </citation>
    <scope>NUCLEOTIDE SEQUENCE [LARGE SCALE GENOMIC DNA]</scope>
    <source>
        <strain evidence="7">H3</strain>
    </source>
</reference>
<proteinExistence type="predicted"/>
<dbReference type="PRINTS" id="PR00038">
    <property type="entry name" value="HTHLUXR"/>
</dbReference>
<dbReference type="RefSeq" id="WP_231959845.1">
    <property type="nucleotide sequence ID" value="NZ_AP018823.1"/>
</dbReference>
<evidence type="ECO:0000256" key="2">
    <source>
        <dbReference type="ARBA" id="ARBA00023125"/>
    </source>
</evidence>
<dbReference type="InterPro" id="IPR001789">
    <property type="entry name" value="Sig_transdc_resp-reg_receiver"/>
</dbReference>
<reference evidence="6 7" key="2">
    <citation type="journal article" date="2017" name="Genome Announc.">
        <title>Draft genome sequence of Aquitalea magnusonii strain H3, a plant growth-promoting bacterium of duckweed Lemna minor.</title>
        <authorList>
            <person name="Ishizawa H."/>
            <person name="Kuroda M."/>
            <person name="Ike M."/>
        </authorList>
    </citation>
    <scope>NUCLEOTIDE SEQUENCE [LARGE SCALE GENOMIC DNA]</scope>
    <source>
        <strain evidence="6 7">H3</strain>
    </source>
</reference>
<protein>
    <submittedName>
        <fullName evidence="6">Transcriptional regulator, LuxR family</fullName>
    </submittedName>
</protein>
<keyword evidence="2" id="KW-0238">DNA-binding</keyword>
<dbReference type="EMBL" id="AP018823">
    <property type="protein sequence ID" value="BBF85994.1"/>
    <property type="molecule type" value="Genomic_DNA"/>
</dbReference>
<organism evidence="6 7">
    <name type="scientific">Aquitalea magnusonii</name>
    <dbReference type="NCBI Taxonomy" id="332411"/>
    <lineage>
        <taxon>Bacteria</taxon>
        <taxon>Pseudomonadati</taxon>
        <taxon>Pseudomonadota</taxon>
        <taxon>Betaproteobacteria</taxon>
        <taxon>Neisseriales</taxon>
        <taxon>Chromobacteriaceae</taxon>
        <taxon>Aquitalea</taxon>
    </lineage>
</organism>
<accession>A0A3G9GF48</accession>
<dbReference type="STRING" id="332411.VI06_02465"/>
<dbReference type="GO" id="GO:0000160">
    <property type="term" value="P:phosphorelay signal transduction system"/>
    <property type="evidence" value="ECO:0007669"/>
    <property type="project" value="InterPro"/>
</dbReference>